<feature type="transmembrane region" description="Helical" evidence="1">
    <location>
        <begin position="6"/>
        <end position="24"/>
    </location>
</feature>
<feature type="domain" description="PepSY" evidence="2">
    <location>
        <begin position="101"/>
        <end position="159"/>
    </location>
</feature>
<reference evidence="4" key="1">
    <citation type="submission" date="2024-05" db="EMBL/GenBank/DDBJ databases">
        <title>Metabacillus sp. nov., isolated from the rhizosphere soil of tomato plants.</title>
        <authorList>
            <person name="Ma R."/>
        </authorList>
    </citation>
    <scope>NUCLEOTIDE SEQUENCE</scope>
    <source>
        <strain evidence="4">DBTR6</strain>
    </source>
</reference>
<evidence type="ECO:0000259" key="2">
    <source>
        <dbReference type="Pfam" id="PF03413"/>
    </source>
</evidence>
<dbReference type="Pfam" id="PF03413">
    <property type="entry name" value="PepSY"/>
    <property type="match status" value="1"/>
</dbReference>
<proteinExistence type="predicted"/>
<evidence type="ECO:0000256" key="1">
    <source>
        <dbReference type="SAM" id="Phobius"/>
    </source>
</evidence>
<evidence type="ECO:0000313" key="4">
    <source>
        <dbReference type="EMBL" id="MBZ5751503.1"/>
    </source>
</evidence>
<dbReference type="Proteomes" id="UP001165287">
    <property type="component" value="Unassembled WGS sequence"/>
</dbReference>
<dbReference type="EMBL" id="JAIQUM010000033">
    <property type="protein sequence ID" value="MBZ5751503.1"/>
    <property type="molecule type" value="Genomic_DNA"/>
</dbReference>
<sequence length="168" mass="19141">MGKKTTVTVIITIVILIIAAWVFTSTYTSARDQYLEGHDKSKALAIEKGKLSSIDWIETFYGHRKYHVLSGTNAQNKKVYVWIPQTKKNESVIVKKQSSGITKEQAITNVNKEYDPVEIVSVKLGMDEEIPIWEVKYKSQSGRFTYDYVDFNNGEVIKHMALKSTKDS</sequence>
<organism evidence="4 5">
    <name type="scientific">Metabacillus rhizolycopersici</name>
    <dbReference type="NCBI Taxonomy" id="2875709"/>
    <lineage>
        <taxon>Bacteria</taxon>
        <taxon>Bacillati</taxon>
        <taxon>Bacillota</taxon>
        <taxon>Bacilli</taxon>
        <taxon>Bacillales</taxon>
        <taxon>Bacillaceae</taxon>
        <taxon>Metabacillus</taxon>
    </lineage>
</organism>
<dbReference type="InterPro" id="IPR046350">
    <property type="entry name" value="Cystatin_sf"/>
</dbReference>
<dbReference type="SUPFAM" id="SSF54403">
    <property type="entry name" value="Cystatin/monellin"/>
    <property type="match status" value="2"/>
</dbReference>
<comment type="caution">
    <text evidence="4">The sequence shown here is derived from an EMBL/GenBank/DDBJ whole genome shotgun (WGS) entry which is preliminary data.</text>
</comment>
<evidence type="ECO:0000259" key="3">
    <source>
        <dbReference type="Pfam" id="PF17881"/>
    </source>
</evidence>
<dbReference type="Pfam" id="PF17881">
    <property type="entry name" value="TseB"/>
    <property type="match status" value="1"/>
</dbReference>
<dbReference type="InterPro" id="IPR041401">
    <property type="entry name" value="TseB-like_dom"/>
</dbReference>
<keyword evidence="5" id="KW-1185">Reference proteome</keyword>
<dbReference type="RefSeq" id="WP_224139793.1">
    <property type="nucleotide sequence ID" value="NZ_JAIQUM010000033.1"/>
</dbReference>
<keyword evidence="1" id="KW-0472">Membrane</keyword>
<accession>A0ABS7UU44</accession>
<keyword evidence="1" id="KW-0812">Transmembrane</keyword>
<keyword evidence="1" id="KW-1133">Transmembrane helix</keyword>
<gene>
    <name evidence="4" type="ORF">K9V48_14900</name>
</gene>
<name>A0ABS7UU44_9BACI</name>
<evidence type="ECO:0000313" key="5">
    <source>
        <dbReference type="Proteomes" id="UP001165287"/>
    </source>
</evidence>
<protein>
    <submittedName>
        <fullName evidence="4">DUF5590 domain-containing protein</fullName>
    </submittedName>
</protein>
<feature type="domain" description="Cell wall elongation regulator TseB-like" evidence="3">
    <location>
        <begin position="41"/>
        <end position="84"/>
    </location>
</feature>
<dbReference type="InterPro" id="IPR025711">
    <property type="entry name" value="PepSY"/>
</dbReference>
<dbReference type="Gene3D" id="3.10.450.40">
    <property type="match status" value="2"/>
</dbReference>